<keyword evidence="2" id="KW-0472">Membrane</keyword>
<sequence length="354" mass="39457">MPEELSPEERLLRLIKGGEPPVPAKTHSDKQDDNATPASAHKNTQSADADSEPKKPAKSLPPEPEKQSAPEENKSSDKPVPIVDKPAAPKPVRPKRAEPKPAPVPPADTQDAEPPVSPQPPDVPEESVVPPAEQNAVRPQEKIEKEDTDEPERKKRAGIVLLFIWLLSGFTLFNRLLLIIVFALIVMSIWYVHSLTDPTAVVTVASIQRVTESDNETASETDNDATREADNESAPVETFAARQPKPFPYYMEEIGKKKLFRLVQPPAPPKPPEPERKEPEAPKVKIETLVRHLVLQGIVYDIGPPQAIIFDKKENKTLFLGNNEMVTDQVKIKEIQRGKIILEFEDQTQELNFQ</sequence>
<gene>
    <name evidence="3" type="ORF">C4541_05930</name>
</gene>
<evidence type="ECO:0000313" key="4">
    <source>
        <dbReference type="Proteomes" id="UP000266426"/>
    </source>
</evidence>
<dbReference type="Proteomes" id="UP000266426">
    <property type="component" value="Unassembled WGS sequence"/>
</dbReference>
<evidence type="ECO:0000313" key="3">
    <source>
        <dbReference type="EMBL" id="RJP59473.1"/>
    </source>
</evidence>
<reference evidence="3 4" key="1">
    <citation type="journal article" date="2017" name="ISME J.">
        <title>Energy and carbon metabolisms in a deep terrestrial subsurface fluid microbial community.</title>
        <authorList>
            <person name="Momper L."/>
            <person name="Jungbluth S.P."/>
            <person name="Lee M.D."/>
            <person name="Amend J.P."/>
        </authorList>
    </citation>
    <scope>NUCLEOTIDE SEQUENCE [LARGE SCALE GENOMIC DNA]</scope>
    <source>
        <strain evidence="3">SURF_26</strain>
    </source>
</reference>
<evidence type="ECO:0000256" key="2">
    <source>
        <dbReference type="SAM" id="Phobius"/>
    </source>
</evidence>
<dbReference type="AlphaFoldDB" id="A0A3A4R4A4"/>
<feature type="transmembrane region" description="Helical" evidence="2">
    <location>
        <begin position="159"/>
        <end position="192"/>
    </location>
</feature>
<feature type="compositionally biased region" description="Acidic residues" evidence="1">
    <location>
        <begin position="213"/>
        <end position="223"/>
    </location>
</feature>
<feature type="compositionally biased region" description="Basic and acidic residues" evidence="1">
    <location>
        <begin position="63"/>
        <end position="77"/>
    </location>
</feature>
<evidence type="ECO:0008006" key="5">
    <source>
        <dbReference type="Google" id="ProtNLM"/>
    </source>
</evidence>
<dbReference type="EMBL" id="QZJZ01000048">
    <property type="protein sequence ID" value="RJP59473.1"/>
    <property type="molecule type" value="Genomic_DNA"/>
</dbReference>
<keyword evidence="2" id="KW-1133">Transmembrane helix</keyword>
<feature type="region of interest" description="Disordered" evidence="1">
    <location>
        <begin position="1"/>
        <end position="152"/>
    </location>
</feature>
<protein>
    <recommendedName>
        <fullName evidence="5">Type II secretion system protein GspC N-terminal domain-containing protein</fullName>
    </recommendedName>
</protein>
<name>A0A3A4R4A4_9BACT</name>
<evidence type="ECO:0000256" key="1">
    <source>
        <dbReference type="SAM" id="MobiDB-lite"/>
    </source>
</evidence>
<dbReference type="Gene3D" id="2.30.30.830">
    <property type="match status" value="1"/>
</dbReference>
<comment type="caution">
    <text evidence="3">The sequence shown here is derived from an EMBL/GenBank/DDBJ whole genome shotgun (WGS) entry which is preliminary data.</text>
</comment>
<keyword evidence="2" id="KW-0812">Transmembrane</keyword>
<proteinExistence type="predicted"/>
<feature type="compositionally biased region" description="Polar residues" evidence="1">
    <location>
        <begin position="34"/>
        <end position="48"/>
    </location>
</feature>
<feature type="region of interest" description="Disordered" evidence="1">
    <location>
        <begin position="211"/>
        <end position="238"/>
    </location>
</feature>
<organism evidence="3 4">
    <name type="scientific">Candidatus Auribacter fodinae</name>
    <dbReference type="NCBI Taxonomy" id="2093366"/>
    <lineage>
        <taxon>Bacteria</taxon>
        <taxon>Pseudomonadati</taxon>
        <taxon>Candidatus Auribacterota</taxon>
        <taxon>Candidatus Auribacteria</taxon>
        <taxon>Candidatus Auribacterales</taxon>
        <taxon>Candidatus Auribacteraceae</taxon>
        <taxon>Candidatus Auribacter</taxon>
    </lineage>
</organism>
<accession>A0A3A4R4A4</accession>